<feature type="transmembrane region" description="Helical" evidence="5">
    <location>
        <begin position="128"/>
        <end position="150"/>
    </location>
</feature>
<organism evidence="8 9">
    <name type="scientific">Allokutzneria oryzae</name>
    <dbReference type="NCBI Taxonomy" id="1378989"/>
    <lineage>
        <taxon>Bacteria</taxon>
        <taxon>Bacillati</taxon>
        <taxon>Actinomycetota</taxon>
        <taxon>Actinomycetes</taxon>
        <taxon>Pseudonocardiales</taxon>
        <taxon>Pseudonocardiaceae</taxon>
        <taxon>Allokutzneria</taxon>
    </lineage>
</organism>
<evidence type="ECO:0000256" key="2">
    <source>
        <dbReference type="ARBA" id="ARBA00022692"/>
    </source>
</evidence>
<dbReference type="Pfam" id="PF04892">
    <property type="entry name" value="VanZ"/>
    <property type="match status" value="1"/>
</dbReference>
<comment type="subcellular location">
    <subcellularLocation>
        <location evidence="1">Membrane</location>
        <topology evidence="1">Multi-pass membrane protein</topology>
    </subcellularLocation>
</comment>
<accession>A0ABV6A3I3</accession>
<keyword evidence="2 5" id="KW-0812">Transmembrane</keyword>
<name>A0ABV6A3I3_9PSEU</name>
<gene>
    <name evidence="8" type="ORF">ACFFQA_27625</name>
</gene>
<dbReference type="InterPro" id="IPR053150">
    <property type="entry name" value="Teicoplanin_resist-assoc"/>
</dbReference>
<keyword evidence="9" id="KW-1185">Reference proteome</keyword>
<keyword evidence="4 5" id="KW-0472">Membrane</keyword>
<feature type="transmembrane region" description="Helical" evidence="5">
    <location>
        <begin position="99"/>
        <end position="116"/>
    </location>
</feature>
<protein>
    <submittedName>
        <fullName evidence="8">VanZ family protein</fullName>
    </submittedName>
</protein>
<feature type="transmembrane region" description="Helical" evidence="5">
    <location>
        <begin position="204"/>
        <end position="225"/>
    </location>
</feature>
<dbReference type="Proteomes" id="UP001589693">
    <property type="component" value="Unassembled WGS sequence"/>
</dbReference>
<feature type="transmembrane region" description="Helical" evidence="5">
    <location>
        <begin position="44"/>
        <end position="64"/>
    </location>
</feature>
<dbReference type="InterPro" id="IPR006976">
    <property type="entry name" value="VanZ-like"/>
</dbReference>
<feature type="transmembrane region" description="Helical" evidence="5">
    <location>
        <begin position="231"/>
        <end position="254"/>
    </location>
</feature>
<evidence type="ECO:0000256" key="4">
    <source>
        <dbReference type="ARBA" id="ARBA00023136"/>
    </source>
</evidence>
<dbReference type="Pfam" id="PF06271">
    <property type="entry name" value="RDD"/>
    <property type="match status" value="1"/>
</dbReference>
<feature type="transmembrane region" description="Helical" evidence="5">
    <location>
        <begin position="275"/>
        <end position="301"/>
    </location>
</feature>
<evidence type="ECO:0000313" key="8">
    <source>
        <dbReference type="EMBL" id="MFB9907722.1"/>
    </source>
</evidence>
<dbReference type="PANTHER" id="PTHR36834:SF1">
    <property type="entry name" value="INTEGRAL MEMBRANE PROTEIN"/>
    <property type="match status" value="1"/>
</dbReference>
<proteinExistence type="predicted"/>
<evidence type="ECO:0000256" key="3">
    <source>
        <dbReference type="ARBA" id="ARBA00022989"/>
    </source>
</evidence>
<dbReference type="PANTHER" id="PTHR36834">
    <property type="entry name" value="MEMBRANE PROTEIN-RELATED"/>
    <property type="match status" value="1"/>
</dbReference>
<dbReference type="RefSeq" id="WP_377858386.1">
    <property type="nucleotide sequence ID" value="NZ_JBHLZU010000023.1"/>
</dbReference>
<dbReference type="EMBL" id="JBHLZU010000023">
    <property type="protein sequence ID" value="MFB9907722.1"/>
    <property type="molecule type" value="Genomic_DNA"/>
</dbReference>
<feature type="transmembrane region" description="Helical" evidence="5">
    <location>
        <begin position="12"/>
        <end position="32"/>
    </location>
</feature>
<evidence type="ECO:0000259" key="6">
    <source>
        <dbReference type="Pfam" id="PF04892"/>
    </source>
</evidence>
<evidence type="ECO:0000256" key="1">
    <source>
        <dbReference type="ARBA" id="ARBA00004141"/>
    </source>
</evidence>
<reference evidence="8 9" key="1">
    <citation type="submission" date="2024-09" db="EMBL/GenBank/DDBJ databases">
        <authorList>
            <person name="Sun Q."/>
            <person name="Mori K."/>
        </authorList>
    </citation>
    <scope>NUCLEOTIDE SEQUENCE [LARGE SCALE GENOMIC DNA]</scope>
    <source>
        <strain evidence="8 9">TBRC 7907</strain>
    </source>
</reference>
<keyword evidence="3 5" id="KW-1133">Transmembrane helix</keyword>
<evidence type="ECO:0000259" key="7">
    <source>
        <dbReference type="Pfam" id="PF06271"/>
    </source>
</evidence>
<dbReference type="InterPro" id="IPR010432">
    <property type="entry name" value="RDD"/>
</dbReference>
<feature type="transmembrane region" description="Helical" evidence="5">
    <location>
        <begin position="162"/>
        <end position="183"/>
    </location>
</feature>
<evidence type="ECO:0000313" key="9">
    <source>
        <dbReference type="Proteomes" id="UP001589693"/>
    </source>
</evidence>
<feature type="domain" description="RDD" evidence="7">
    <location>
        <begin position="204"/>
        <end position="354"/>
    </location>
</feature>
<feature type="domain" description="VanZ-like" evidence="6">
    <location>
        <begin position="50"/>
        <end position="177"/>
    </location>
</feature>
<comment type="caution">
    <text evidence="8">The sequence shown here is derived from an EMBL/GenBank/DDBJ whole genome shotgun (WGS) entry which is preliminary data.</text>
</comment>
<evidence type="ECO:0000256" key="5">
    <source>
        <dbReference type="SAM" id="Phobius"/>
    </source>
</evidence>
<feature type="transmembrane region" description="Helical" evidence="5">
    <location>
        <begin position="321"/>
        <end position="338"/>
    </location>
</feature>
<sequence>MLPEHTQNIQNGFLFFLVTGIALLVPAVAFHYFRFGRVEPRRTFVFYAGLLYSLVALALVLMPFPEIGTVCVAPPSPQWTPFQFVFDTWTERGFTSGPLLSWVFNIALFVPLGVLLRKAYGLRRHWVALVGLAVSLAIEIMQVTGNFGIYPCPYRLFDVNDLMANAAGAAIGGLIAPAALIVPKVLPASEARAQLDAVGLPRQIIAYCMDVALSCLAVILVYLLTEFGSGWTVAVVFAVLRIVVPLLTDGYTPAGKRLKFKVRMVDRTPITVGRIVVREGCGPVGALGLVALVVVFGEMGARAIDRLTMAKTFGLPGHEPLLVVAIVGIAVFSLLLFAPAARRDQRAWHDVLAGTRCVLDTPRAEPAVSEHPQFPP</sequence>